<evidence type="ECO:0000313" key="3">
    <source>
        <dbReference type="Proteomes" id="UP000006882"/>
    </source>
</evidence>
<feature type="region of interest" description="Disordered" evidence="1">
    <location>
        <begin position="1"/>
        <end position="72"/>
    </location>
</feature>
<protein>
    <submittedName>
        <fullName evidence="2">Uncharacterized protein</fullName>
    </submittedName>
</protein>
<reference evidence="2 3" key="1">
    <citation type="journal article" date="2013" name="Nat. Genet.">
        <title>The high-quality draft genome of peach (Prunus persica) identifies unique patterns of genetic diversity, domestication and genome evolution.</title>
        <authorList>
            <consortium name="International Peach Genome Initiative"/>
            <person name="Verde I."/>
            <person name="Abbott A.G."/>
            <person name="Scalabrin S."/>
            <person name="Jung S."/>
            <person name="Shu S."/>
            <person name="Marroni F."/>
            <person name="Zhebentyayeva T."/>
            <person name="Dettori M.T."/>
            <person name="Grimwood J."/>
            <person name="Cattonaro F."/>
            <person name="Zuccolo A."/>
            <person name="Rossini L."/>
            <person name="Jenkins J."/>
            <person name="Vendramin E."/>
            <person name="Meisel L.A."/>
            <person name="Decroocq V."/>
            <person name="Sosinski B."/>
            <person name="Prochnik S."/>
            <person name="Mitros T."/>
            <person name="Policriti A."/>
            <person name="Cipriani G."/>
            <person name="Dondini L."/>
            <person name="Ficklin S."/>
            <person name="Goodstein D.M."/>
            <person name="Xuan P."/>
            <person name="Del Fabbro C."/>
            <person name="Aramini V."/>
            <person name="Copetti D."/>
            <person name="Gonzalez S."/>
            <person name="Horner D.S."/>
            <person name="Falchi R."/>
            <person name="Lucas S."/>
            <person name="Mica E."/>
            <person name="Maldonado J."/>
            <person name="Lazzari B."/>
            <person name="Bielenberg D."/>
            <person name="Pirona R."/>
            <person name="Miculan M."/>
            <person name="Barakat A."/>
            <person name="Testolin R."/>
            <person name="Stella A."/>
            <person name="Tartarini S."/>
            <person name="Tonutti P."/>
            <person name="Arus P."/>
            <person name="Orellana A."/>
            <person name="Wells C."/>
            <person name="Main D."/>
            <person name="Vizzotto G."/>
            <person name="Silva H."/>
            <person name="Salamini F."/>
            <person name="Schmutz J."/>
            <person name="Morgante M."/>
            <person name="Rokhsar D.S."/>
        </authorList>
    </citation>
    <scope>NUCLEOTIDE SEQUENCE [LARGE SCALE GENOMIC DNA]</scope>
    <source>
        <strain evidence="3">cv. Nemared</strain>
    </source>
</reference>
<accession>A0A251P325</accession>
<sequence length="72" mass="8269">MLENDQPPHFSYQVEAGSQTKRHTQIQKRKNTIEEASRAMTEGNFPAEKEYVGTWKDSREGNEEQNSSGRVV</sequence>
<dbReference type="Proteomes" id="UP000006882">
    <property type="component" value="Chromosome G5"/>
</dbReference>
<gene>
    <name evidence="2" type="ORF">PRUPE_5G034400</name>
</gene>
<keyword evidence="3" id="KW-1185">Reference proteome</keyword>
<dbReference type="Gramene" id="ONI06017">
    <property type="protein sequence ID" value="ONI06017"/>
    <property type="gene ID" value="PRUPE_5G034400"/>
</dbReference>
<dbReference type="AlphaFoldDB" id="A0A251P325"/>
<evidence type="ECO:0000256" key="1">
    <source>
        <dbReference type="SAM" id="MobiDB-lite"/>
    </source>
</evidence>
<feature type="compositionally biased region" description="Basic and acidic residues" evidence="1">
    <location>
        <begin position="47"/>
        <end position="62"/>
    </location>
</feature>
<evidence type="ECO:0000313" key="2">
    <source>
        <dbReference type="EMBL" id="ONI06017.1"/>
    </source>
</evidence>
<feature type="compositionally biased region" description="Basic residues" evidence="1">
    <location>
        <begin position="20"/>
        <end position="30"/>
    </location>
</feature>
<proteinExistence type="predicted"/>
<organism evidence="2 3">
    <name type="scientific">Prunus persica</name>
    <name type="common">Peach</name>
    <name type="synonym">Amygdalus persica</name>
    <dbReference type="NCBI Taxonomy" id="3760"/>
    <lineage>
        <taxon>Eukaryota</taxon>
        <taxon>Viridiplantae</taxon>
        <taxon>Streptophyta</taxon>
        <taxon>Embryophyta</taxon>
        <taxon>Tracheophyta</taxon>
        <taxon>Spermatophyta</taxon>
        <taxon>Magnoliopsida</taxon>
        <taxon>eudicotyledons</taxon>
        <taxon>Gunneridae</taxon>
        <taxon>Pentapetalae</taxon>
        <taxon>rosids</taxon>
        <taxon>fabids</taxon>
        <taxon>Rosales</taxon>
        <taxon>Rosaceae</taxon>
        <taxon>Amygdaloideae</taxon>
        <taxon>Amygdaleae</taxon>
        <taxon>Prunus</taxon>
    </lineage>
</organism>
<name>A0A251P325_PRUPE</name>
<dbReference type="EMBL" id="CM007655">
    <property type="protein sequence ID" value="ONI06017.1"/>
    <property type="molecule type" value="Genomic_DNA"/>
</dbReference>